<feature type="region of interest" description="Disordered" evidence="1">
    <location>
        <begin position="1"/>
        <end position="20"/>
    </location>
</feature>
<reference evidence="2 3" key="1">
    <citation type="submission" date="2024-03" db="EMBL/GenBank/DDBJ databases">
        <title>Actinomycetospora sp. OC33-EN06, a novel actinomycete isolated from wild orchid (Aerides multiflora).</title>
        <authorList>
            <person name="Suriyachadkun C."/>
        </authorList>
    </citation>
    <scope>NUCLEOTIDE SEQUENCE [LARGE SCALE GENOMIC DNA]</scope>
    <source>
        <strain evidence="2 3">OC33-EN06</strain>
    </source>
</reference>
<comment type="caution">
    <text evidence="2">The sequence shown here is derived from an EMBL/GenBank/DDBJ whole genome shotgun (WGS) entry which is preliminary data.</text>
</comment>
<dbReference type="Proteomes" id="UP001370100">
    <property type="component" value="Unassembled WGS sequence"/>
</dbReference>
<evidence type="ECO:0000313" key="3">
    <source>
        <dbReference type="Proteomes" id="UP001370100"/>
    </source>
</evidence>
<evidence type="ECO:0000256" key="1">
    <source>
        <dbReference type="SAM" id="MobiDB-lite"/>
    </source>
</evidence>
<proteinExistence type="predicted"/>
<name>A0ABU8N183_9PSEU</name>
<keyword evidence="3" id="KW-1185">Reference proteome</keyword>
<dbReference type="EMBL" id="JBBEGL010000002">
    <property type="protein sequence ID" value="MEJ2886136.1"/>
    <property type="molecule type" value="Genomic_DNA"/>
</dbReference>
<evidence type="ECO:0000313" key="2">
    <source>
        <dbReference type="EMBL" id="MEJ2886136.1"/>
    </source>
</evidence>
<evidence type="ECO:0008006" key="4">
    <source>
        <dbReference type="Google" id="ProtNLM"/>
    </source>
</evidence>
<dbReference type="RefSeq" id="WP_337712624.1">
    <property type="nucleotide sequence ID" value="NZ_JBBEGL010000002.1"/>
</dbReference>
<sequence>MPAIATTDPGQQPAPLRPADEHDQLVTVLAYRIHSAGASWAAAHQAAVEIAEHVGQVIREVRAERSGE</sequence>
<gene>
    <name evidence="2" type="ORF">WCD41_06705</name>
</gene>
<accession>A0ABU8N183</accession>
<protein>
    <recommendedName>
        <fullName evidence="4">ANTAR domain-containing protein</fullName>
    </recommendedName>
</protein>
<organism evidence="2 3">
    <name type="scientific">Actinomycetospora aeridis</name>
    <dbReference type="NCBI Taxonomy" id="3129231"/>
    <lineage>
        <taxon>Bacteria</taxon>
        <taxon>Bacillati</taxon>
        <taxon>Actinomycetota</taxon>
        <taxon>Actinomycetes</taxon>
        <taxon>Pseudonocardiales</taxon>
        <taxon>Pseudonocardiaceae</taxon>
        <taxon>Actinomycetospora</taxon>
    </lineage>
</organism>